<feature type="non-terminal residue" evidence="8">
    <location>
        <position position="259"/>
    </location>
</feature>
<evidence type="ECO:0000256" key="3">
    <source>
        <dbReference type="ARBA" id="ARBA00022692"/>
    </source>
</evidence>
<protein>
    <recommendedName>
        <fullName evidence="7">TonB-dependent receptor plug domain-containing protein</fullName>
    </recommendedName>
</protein>
<dbReference type="GO" id="GO:0015344">
    <property type="term" value="F:siderophore uptake transmembrane transporter activity"/>
    <property type="evidence" value="ECO:0007669"/>
    <property type="project" value="TreeGrafter"/>
</dbReference>
<dbReference type="EMBL" id="BARS01034026">
    <property type="protein sequence ID" value="GAG17606.1"/>
    <property type="molecule type" value="Genomic_DNA"/>
</dbReference>
<dbReference type="PANTHER" id="PTHR30069">
    <property type="entry name" value="TONB-DEPENDENT OUTER MEMBRANE RECEPTOR"/>
    <property type="match status" value="1"/>
</dbReference>
<name>X0WXY6_9ZZZZ</name>
<feature type="non-terminal residue" evidence="8">
    <location>
        <position position="1"/>
    </location>
</feature>
<dbReference type="Gene3D" id="2.40.170.20">
    <property type="entry name" value="TonB-dependent receptor, beta-barrel domain"/>
    <property type="match status" value="1"/>
</dbReference>
<evidence type="ECO:0000256" key="2">
    <source>
        <dbReference type="ARBA" id="ARBA00022448"/>
    </source>
</evidence>
<keyword evidence="5" id="KW-0472">Membrane</keyword>
<dbReference type="GO" id="GO:0044718">
    <property type="term" value="P:siderophore transmembrane transport"/>
    <property type="evidence" value="ECO:0007669"/>
    <property type="project" value="TreeGrafter"/>
</dbReference>
<accession>X0WXY6</accession>
<keyword evidence="6" id="KW-0998">Cell outer membrane</keyword>
<evidence type="ECO:0000256" key="1">
    <source>
        <dbReference type="ARBA" id="ARBA00004571"/>
    </source>
</evidence>
<organism evidence="8">
    <name type="scientific">marine sediment metagenome</name>
    <dbReference type="NCBI Taxonomy" id="412755"/>
    <lineage>
        <taxon>unclassified sequences</taxon>
        <taxon>metagenomes</taxon>
        <taxon>ecological metagenomes</taxon>
    </lineage>
</organism>
<dbReference type="InterPro" id="IPR036942">
    <property type="entry name" value="Beta-barrel_TonB_sf"/>
</dbReference>
<dbReference type="SUPFAM" id="SSF56935">
    <property type="entry name" value="Porins"/>
    <property type="match status" value="1"/>
</dbReference>
<feature type="domain" description="TonB-dependent receptor plug" evidence="7">
    <location>
        <begin position="2"/>
        <end position="33"/>
    </location>
</feature>
<evidence type="ECO:0000313" key="8">
    <source>
        <dbReference type="EMBL" id="GAG17606.1"/>
    </source>
</evidence>
<comment type="subcellular location">
    <subcellularLocation>
        <location evidence="1">Cell outer membrane</location>
        <topology evidence="1">Multi-pass membrane protein</topology>
    </subcellularLocation>
</comment>
<evidence type="ECO:0000256" key="4">
    <source>
        <dbReference type="ARBA" id="ARBA00022729"/>
    </source>
</evidence>
<gene>
    <name evidence="8" type="ORF">S01H1_52629</name>
</gene>
<dbReference type="GO" id="GO:0009279">
    <property type="term" value="C:cell outer membrane"/>
    <property type="evidence" value="ECO:0007669"/>
    <property type="project" value="UniProtKB-SubCell"/>
</dbReference>
<dbReference type="InterPro" id="IPR039426">
    <property type="entry name" value="TonB-dep_rcpt-like"/>
</dbReference>
<comment type="caution">
    <text evidence="8">The sequence shown here is derived from an EMBL/GenBank/DDBJ whole genome shotgun (WGS) entry which is preliminary data.</text>
</comment>
<sequence>YGLQQMQTGNIEQIEVVKGSGSALYGSEAIGGVVNVILKEPSVLPEYSFGTNIGTYGTNSFFINGSQRLHRLGILFSAQRDLGKGIDQTGGETFPFKNIGKDNYTDRVETVNQGVNLKVYLYEPLGKNSTLSIFSRTQDEFRRGGNFSTWDDVFDPDSEHIKTTRYETGIGLSKEFTNERAIDLDYTFVRHYRNATNGAAWDKAIEGDMVDDELNLTIAGQNFINTFGFARFRDEWYPKPFIVEEQLHIADVRYSQQIG</sequence>
<dbReference type="AlphaFoldDB" id="X0WXY6"/>
<evidence type="ECO:0000256" key="6">
    <source>
        <dbReference type="ARBA" id="ARBA00023237"/>
    </source>
</evidence>
<dbReference type="InterPro" id="IPR012910">
    <property type="entry name" value="Plug_dom"/>
</dbReference>
<proteinExistence type="predicted"/>
<dbReference type="Pfam" id="PF07715">
    <property type="entry name" value="Plug"/>
    <property type="match status" value="1"/>
</dbReference>
<keyword evidence="4" id="KW-0732">Signal</keyword>
<evidence type="ECO:0000256" key="5">
    <source>
        <dbReference type="ARBA" id="ARBA00023136"/>
    </source>
</evidence>
<dbReference type="PANTHER" id="PTHR30069:SF29">
    <property type="entry name" value="HEMOGLOBIN AND HEMOGLOBIN-HAPTOGLOBIN-BINDING PROTEIN 1-RELATED"/>
    <property type="match status" value="1"/>
</dbReference>
<evidence type="ECO:0000259" key="7">
    <source>
        <dbReference type="Pfam" id="PF07715"/>
    </source>
</evidence>
<keyword evidence="3" id="KW-0812">Transmembrane</keyword>
<keyword evidence="2" id="KW-0813">Transport</keyword>
<reference evidence="8" key="1">
    <citation type="journal article" date="2014" name="Front. Microbiol.">
        <title>High frequency of phylogenetically diverse reductive dehalogenase-homologous genes in deep subseafloor sedimentary metagenomes.</title>
        <authorList>
            <person name="Kawai M."/>
            <person name="Futagami T."/>
            <person name="Toyoda A."/>
            <person name="Takaki Y."/>
            <person name="Nishi S."/>
            <person name="Hori S."/>
            <person name="Arai W."/>
            <person name="Tsubouchi T."/>
            <person name="Morono Y."/>
            <person name="Uchiyama I."/>
            <person name="Ito T."/>
            <person name="Fujiyama A."/>
            <person name="Inagaki F."/>
            <person name="Takami H."/>
        </authorList>
    </citation>
    <scope>NUCLEOTIDE SEQUENCE</scope>
    <source>
        <strain evidence="8">Expedition CK06-06</strain>
    </source>
</reference>